<dbReference type="EMBL" id="JAJNBZ010000003">
    <property type="protein sequence ID" value="MCE5168774.1"/>
    <property type="molecule type" value="Genomic_DNA"/>
</dbReference>
<comment type="function">
    <text evidence="2">Decarboxylates L-threonine-O-3-phosphate to yield (R)-1-amino-2-propanol O-2-phosphate, the precursor for the linkage between the nucleotide loop and the corrin ring in cobalamin.</text>
</comment>
<dbReference type="Proteomes" id="UP001199916">
    <property type="component" value="Unassembled WGS sequence"/>
</dbReference>
<keyword evidence="12" id="KW-1185">Reference proteome</keyword>
<reference evidence="11 12" key="1">
    <citation type="submission" date="2021-11" db="EMBL/GenBank/DDBJ databases">
        <title>Draft genome sequence of Paenibacillus profundus YoMME, a new Gram-positive bacteria with exoelectrogenic properties.</title>
        <authorList>
            <person name="Hubenova Y."/>
            <person name="Hubenova E."/>
            <person name="Manasiev Y."/>
            <person name="Peykov S."/>
            <person name="Mitov M."/>
        </authorList>
    </citation>
    <scope>NUCLEOTIDE SEQUENCE [LARGE SCALE GENOMIC DNA]</scope>
    <source>
        <strain evidence="11 12">YoMME</strain>
    </source>
</reference>
<feature type="domain" description="Aminotransferase class I/classII large" evidence="10">
    <location>
        <begin position="28"/>
        <end position="356"/>
    </location>
</feature>
<comment type="pathway">
    <text evidence="3">Cofactor biosynthesis; adenosylcobalamin biosynthesis.</text>
</comment>
<gene>
    <name evidence="11" type="primary">cobD</name>
    <name evidence="11" type="ORF">LQV63_05535</name>
</gene>
<evidence type="ECO:0000313" key="12">
    <source>
        <dbReference type="Proteomes" id="UP001199916"/>
    </source>
</evidence>
<evidence type="ECO:0000313" key="11">
    <source>
        <dbReference type="EMBL" id="MCE5168774.1"/>
    </source>
</evidence>
<evidence type="ECO:0000256" key="8">
    <source>
        <dbReference type="ARBA" id="ARBA00029996"/>
    </source>
</evidence>
<dbReference type="GO" id="GO:0048472">
    <property type="term" value="F:threonine-phosphate decarboxylase activity"/>
    <property type="evidence" value="ECO:0007669"/>
    <property type="project" value="UniProtKB-EC"/>
</dbReference>
<dbReference type="Gene3D" id="3.90.1150.10">
    <property type="entry name" value="Aspartate Aminotransferase, domain 1"/>
    <property type="match status" value="1"/>
</dbReference>
<evidence type="ECO:0000259" key="10">
    <source>
        <dbReference type="Pfam" id="PF00155"/>
    </source>
</evidence>
<accession>A0ABS8YGY9</accession>
<comment type="catalytic activity">
    <reaction evidence="9">
        <text>O-phospho-L-threonine + H(+) = (R)-1-aminopropan-2-yl phosphate + CO2</text>
        <dbReference type="Rhea" id="RHEA:11492"/>
        <dbReference type="ChEBI" id="CHEBI:15378"/>
        <dbReference type="ChEBI" id="CHEBI:16526"/>
        <dbReference type="ChEBI" id="CHEBI:58563"/>
        <dbReference type="ChEBI" id="CHEBI:58675"/>
        <dbReference type="EC" id="4.1.1.81"/>
    </reaction>
</comment>
<dbReference type="InterPro" id="IPR015421">
    <property type="entry name" value="PyrdxlP-dep_Trfase_major"/>
</dbReference>
<dbReference type="InterPro" id="IPR004839">
    <property type="entry name" value="Aminotransferase_I/II_large"/>
</dbReference>
<keyword evidence="7 11" id="KW-0456">Lyase</keyword>
<evidence type="ECO:0000256" key="3">
    <source>
        <dbReference type="ARBA" id="ARBA00004953"/>
    </source>
</evidence>
<name>A0ABS8YGY9_9BACL</name>
<dbReference type="InterPro" id="IPR015422">
    <property type="entry name" value="PyrdxlP-dep_Trfase_small"/>
</dbReference>
<dbReference type="InterPro" id="IPR015424">
    <property type="entry name" value="PyrdxlP-dep_Trfase"/>
</dbReference>
<evidence type="ECO:0000256" key="4">
    <source>
        <dbReference type="ARBA" id="ARBA00012285"/>
    </source>
</evidence>
<proteinExistence type="predicted"/>
<dbReference type="PANTHER" id="PTHR42885:SF1">
    <property type="entry name" value="THREONINE-PHOSPHATE DECARBOXYLASE"/>
    <property type="match status" value="1"/>
</dbReference>
<sequence>MSMIERFGHGGDVWTAADTFGVSSEAFLDFSANINPLGPPPVVAERLQQALEGIVHYPDPGHRKMKAALSARLQVPQERIGIGNGAAECMALLLLAFQPRVVGVIAPCFSEYETLSRQFGADVVTVVGQEEAGFQATEEQLYQLMLETDLVFIGHPNNPTGIVYDRERLERAARMAEKTNTLLAVDEAFIDFLPQEEKVSLLPVQHQYKQLIIIRSLTKFYAIPGLRLGYAVAHPELIAAMSAKQVTWSVNGLALAAGEALLTDKHYDDYVRATRELIVTERTWLRERLASLGIKTWPSEANFLLCRAPALWTAKRLQEELGRRGILIRNCDMYTGLKAGDFRIAIKNRTLNEHLAVSVQAVLH</sequence>
<evidence type="ECO:0000256" key="1">
    <source>
        <dbReference type="ARBA" id="ARBA00001933"/>
    </source>
</evidence>
<evidence type="ECO:0000256" key="5">
    <source>
        <dbReference type="ARBA" id="ARBA00022573"/>
    </source>
</evidence>
<dbReference type="NCBIfam" id="TIGR01140">
    <property type="entry name" value="L_thr_O3P_dcar"/>
    <property type="match status" value="1"/>
</dbReference>
<dbReference type="Pfam" id="PF00155">
    <property type="entry name" value="Aminotran_1_2"/>
    <property type="match status" value="1"/>
</dbReference>
<organism evidence="11 12">
    <name type="scientific">Paenibacillus profundus</name>
    <dbReference type="NCBI Taxonomy" id="1173085"/>
    <lineage>
        <taxon>Bacteria</taxon>
        <taxon>Bacillati</taxon>
        <taxon>Bacillota</taxon>
        <taxon>Bacilli</taxon>
        <taxon>Bacillales</taxon>
        <taxon>Paenibacillaceae</taxon>
        <taxon>Paenibacillus</taxon>
    </lineage>
</organism>
<dbReference type="CDD" id="cd00609">
    <property type="entry name" value="AAT_like"/>
    <property type="match status" value="1"/>
</dbReference>
<evidence type="ECO:0000256" key="7">
    <source>
        <dbReference type="ARBA" id="ARBA00023239"/>
    </source>
</evidence>
<evidence type="ECO:0000256" key="2">
    <source>
        <dbReference type="ARBA" id="ARBA00003444"/>
    </source>
</evidence>
<dbReference type="EC" id="4.1.1.81" evidence="4"/>
<dbReference type="InterPro" id="IPR005860">
    <property type="entry name" value="CobD"/>
</dbReference>
<comment type="caution">
    <text evidence="11">The sequence shown here is derived from an EMBL/GenBank/DDBJ whole genome shotgun (WGS) entry which is preliminary data.</text>
</comment>
<evidence type="ECO:0000256" key="6">
    <source>
        <dbReference type="ARBA" id="ARBA00022898"/>
    </source>
</evidence>
<keyword evidence="6" id="KW-0663">Pyridoxal phosphate</keyword>
<keyword evidence="5" id="KW-0169">Cobalamin biosynthesis</keyword>
<comment type="cofactor">
    <cofactor evidence="1">
        <name>pyridoxal 5'-phosphate</name>
        <dbReference type="ChEBI" id="CHEBI:597326"/>
    </cofactor>
</comment>
<dbReference type="Gene3D" id="3.40.640.10">
    <property type="entry name" value="Type I PLP-dependent aspartate aminotransferase-like (Major domain)"/>
    <property type="match status" value="1"/>
</dbReference>
<dbReference type="PANTHER" id="PTHR42885">
    <property type="entry name" value="HISTIDINOL-PHOSPHATE AMINOTRANSFERASE-RELATED"/>
    <property type="match status" value="1"/>
</dbReference>
<evidence type="ECO:0000256" key="9">
    <source>
        <dbReference type="ARBA" id="ARBA00048531"/>
    </source>
</evidence>
<dbReference type="InterPro" id="IPR004838">
    <property type="entry name" value="NHTrfase_class1_PyrdxlP-BS"/>
</dbReference>
<protein>
    <recommendedName>
        <fullName evidence="4">threonine-phosphate decarboxylase</fullName>
        <ecNumber evidence="4">4.1.1.81</ecNumber>
    </recommendedName>
    <alternativeName>
        <fullName evidence="8">L-threonine-O-3-phosphate decarboxylase</fullName>
    </alternativeName>
</protein>
<dbReference type="PROSITE" id="PS00105">
    <property type="entry name" value="AA_TRANSFER_CLASS_1"/>
    <property type="match status" value="1"/>
</dbReference>
<dbReference type="SUPFAM" id="SSF53383">
    <property type="entry name" value="PLP-dependent transferases"/>
    <property type="match status" value="1"/>
</dbReference>